<dbReference type="InterPro" id="IPR000700">
    <property type="entry name" value="PAS-assoc_C"/>
</dbReference>
<feature type="domain" description="PAS" evidence="6">
    <location>
        <begin position="17"/>
        <end position="87"/>
    </location>
</feature>
<evidence type="ECO:0000256" key="4">
    <source>
        <dbReference type="ARBA" id="ARBA00022679"/>
    </source>
</evidence>
<proteinExistence type="predicted"/>
<sequence>MSDSDGNTPSNKNSDISREKFNRIINNIVDIITEVDLKGYFTYASPQIYDILGYTSEEIVGLNGLKLIHPNDLPKTLDKMKETINSGETMTMDYRTQHKDGHYVYISAKGGIIREKGNVKFLAVLRDVSKQKAMEEKLIKSEEKYREAFERAEIYKDLFAHDISN</sequence>
<dbReference type="InterPro" id="IPR000014">
    <property type="entry name" value="PAS"/>
</dbReference>
<dbReference type="AlphaFoldDB" id="A0A0F9FI61"/>
<evidence type="ECO:0000256" key="3">
    <source>
        <dbReference type="ARBA" id="ARBA00022553"/>
    </source>
</evidence>
<feature type="domain" description="PAC" evidence="7">
    <location>
        <begin position="90"/>
        <end position="140"/>
    </location>
</feature>
<evidence type="ECO:0000313" key="8">
    <source>
        <dbReference type="EMBL" id="KKL86099.1"/>
    </source>
</evidence>
<dbReference type="EMBL" id="LAZR01021215">
    <property type="protein sequence ID" value="KKL86099.1"/>
    <property type="molecule type" value="Genomic_DNA"/>
</dbReference>
<dbReference type="SUPFAM" id="SSF55785">
    <property type="entry name" value="PYP-like sensor domain (PAS domain)"/>
    <property type="match status" value="1"/>
</dbReference>
<keyword evidence="5" id="KW-0418">Kinase</keyword>
<dbReference type="PANTHER" id="PTHR43304">
    <property type="entry name" value="PHYTOCHROME-LIKE PROTEIN CPH1"/>
    <property type="match status" value="1"/>
</dbReference>
<evidence type="ECO:0000256" key="2">
    <source>
        <dbReference type="ARBA" id="ARBA00012438"/>
    </source>
</evidence>
<accession>A0A0F9FI61</accession>
<dbReference type="GO" id="GO:0004673">
    <property type="term" value="F:protein histidine kinase activity"/>
    <property type="evidence" value="ECO:0007669"/>
    <property type="project" value="UniProtKB-EC"/>
</dbReference>
<dbReference type="Pfam" id="PF08447">
    <property type="entry name" value="PAS_3"/>
    <property type="match status" value="1"/>
</dbReference>
<keyword evidence="3" id="KW-0597">Phosphoprotein</keyword>
<evidence type="ECO:0000256" key="1">
    <source>
        <dbReference type="ARBA" id="ARBA00000085"/>
    </source>
</evidence>
<name>A0A0F9FI61_9ZZZZ</name>
<dbReference type="SMART" id="SM00091">
    <property type="entry name" value="PAS"/>
    <property type="match status" value="1"/>
</dbReference>
<evidence type="ECO:0000256" key="5">
    <source>
        <dbReference type="ARBA" id="ARBA00022777"/>
    </source>
</evidence>
<organism evidence="8">
    <name type="scientific">marine sediment metagenome</name>
    <dbReference type="NCBI Taxonomy" id="412755"/>
    <lineage>
        <taxon>unclassified sequences</taxon>
        <taxon>metagenomes</taxon>
        <taxon>ecological metagenomes</taxon>
    </lineage>
</organism>
<dbReference type="InterPro" id="IPR052162">
    <property type="entry name" value="Sensor_kinase/Photoreceptor"/>
</dbReference>
<evidence type="ECO:0000259" key="7">
    <source>
        <dbReference type="PROSITE" id="PS50113"/>
    </source>
</evidence>
<dbReference type="InterPro" id="IPR013655">
    <property type="entry name" value="PAS_fold_3"/>
</dbReference>
<comment type="caution">
    <text evidence="8">The sequence shown here is derived from an EMBL/GenBank/DDBJ whole genome shotgun (WGS) entry which is preliminary data.</text>
</comment>
<dbReference type="NCBIfam" id="TIGR00229">
    <property type="entry name" value="sensory_box"/>
    <property type="match status" value="1"/>
</dbReference>
<protein>
    <recommendedName>
        <fullName evidence="2">histidine kinase</fullName>
        <ecNumber evidence="2">2.7.13.3</ecNumber>
    </recommendedName>
</protein>
<dbReference type="CDD" id="cd00130">
    <property type="entry name" value="PAS"/>
    <property type="match status" value="1"/>
</dbReference>
<dbReference type="PROSITE" id="PS50112">
    <property type="entry name" value="PAS"/>
    <property type="match status" value="1"/>
</dbReference>
<evidence type="ECO:0000259" key="6">
    <source>
        <dbReference type="PROSITE" id="PS50112"/>
    </source>
</evidence>
<dbReference type="Gene3D" id="3.30.450.20">
    <property type="entry name" value="PAS domain"/>
    <property type="match status" value="1"/>
</dbReference>
<dbReference type="PROSITE" id="PS50113">
    <property type="entry name" value="PAC"/>
    <property type="match status" value="1"/>
</dbReference>
<dbReference type="EC" id="2.7.13.3" evidence="2"/>
<gene>
    <name evidence="8" type="ORF">LCGC14_1948140</name>
</gene>
<dbReference type="InterPro" id="IPR035965">
    <property type="entry name" value="PAS-like_dom_sf"/>
</dbReference>
<dbReference type="PANTHER" id="PTHR43304:SF1">
    <property type="entry name" value="PAC DOMAIN-CONTAINING PROTEIN"/>
    <property type="match status" value="1"/>
</dbReference>
<feature type="non-terminal residue" evidence="8">
    <location>
        <position position="165"/>
    </location>
</feature>
<keyword evidence="4" id="KW-0808">Transferase</keyword>
<reference evidence="8" key="1">
    <citation type="journal article" date="2015" name="Nature">
        <title>Complex archaea that bridge the gap between prokaryotes and eukaryotes.</title>
        <authorList>
            <person name="Spang A."/>
            <person name="Saw J.H."/>
            <person name="Jorgensen S.L."/>
            <person name="Zaremba-Niedzwiedzka K."/>
            <person name="Martijn J."/>
            <person name="Lind A.E."/>
            <person name="van Eijk R."/>
            <person name="Schleper C."/>
            <person name="Guy L."/>
            <person name="Ettema T.J."/>
        </authorList>
    </citation>
    <scope>NUCLEOTIDE SEQUENCE</scope>
</reference>
<comment type="catalytic activity">
    <reaction evidence="1">
        <text>ATP + protein L-histidine = ADP + protein N-phospho-L-histidine.</text>
        <dbReference type="EC" id="2.7.13.3"/>
    </reaction>
</comment>